<dbReference type="Proteomes" id="UP001595579">
    <property type="component" value="Unassembled WGS sequence"/>
</dbReference>
<proteinExistence type="predicted"/>
<keyword evidence="2" id="KW-1185">Reference proteome</keyword>
<comment type="caution">
    <text evidence="1">The sequence shown here is derived from an EMBL/GenBank/DDBJ whole genome shotgun (WGS) entry which is preliminary data.</text>
</comment>
<evidence type="ECO:0000313" key="2">
    <source>
        <dbReference type="Proteomes" id="UP001595579"/>
    </source>
</evidence>
<name>A0ABV7LPC7_9GAMM</name>
<dbReference type="RefSeq" id="WP_386774294.1">
    <property type="nucleotide sequence ID" value="NZ_JBHRUG010000026.1"/>
</dbReference>
<evidence type="ECO:0000313" key="1">
    <source>
        <dbReference type="EMBL" id="MFC3284372.1"/>
    </source>
</evidence>
<gene>
    <name evidence="1" type="ORF">ACFOEV_12230</name>
</gene>
<accession>A0ABV7LPC7</accession>
<dbReference type="EMBL" id="JBHRUG010000026">
    <property type="protein sequence ID" value="MFC3284372.1"/>
    <property type="molecule type" value="Genomic_DNA"/>
</dbReference>
<sequence>MTVDLAMPSVNAMPVCGDAFRVPLAECPVWYWSYWFSAGVPAARSC</sequence>
<reference evidence="2" key="1">
    <citation type="journal article" date="2019" name="Int. J. Syst. Evol. Microbiol.">
        <title>The Global Catalogue of Microorganisms (GCM) 10K type strain sequencing project: providing services to taxonomists for standard genome sequencing and annotation.</title>
        <authorList>
            <consortium name="The Broad Institute Genomics Platform"/>
            <consortium name="The Broad Institute Genome Sequencing Center for Infectious Disease"/>
            <person name="Wu L."/>
            <person name="Ma J."/>
        </authorList>
    </citation>
    <scope>NUCLEOTIDE SEQUENCE [LARGE SCALE GENOMIC DNA]</scope>
    <source>
        <strain evidence="2">CECT 7698</strain>
    </source>
</reference>
<protein>
    <submittedName>
        <fullName evidence="1">Uncharacterized protein</fullName>
    </submittedName>
</protein>
<organism evidence="1 2">
    <name type="scientific">Litchfieldella rifensis</name>
    <dbReference type="NCBI Taxonomy" id="762643"/>
    <lineage>
        <taxon>Bacteria</taxon>
        <taxon>Pseudomonadati</taxon>
        <taxon>Pseudomonadota</taxon>
        <taxon>Gammaproteobacteria</taxon>
        <taxon>Oceanospirillales</taxon>
        <taxon>Halomonadaceae</taxon>
        <taxon>Litchfieldella</taxon>
    </lineage>
</organism>